<comment type="pathway">
    <text evidence="2">Pyrimidine metabolism; UMP biosynthesis via de novo pathway.</text>
</comment>
<sequence>MISLPDWTYHTIFKPALSRIRAKDGREFIHQGMARISAYPGGSRLIEYLGHTHPSAQLETELFGFKISNPVGLSGKIDSALTGTKAFGHLGFGFIEVGPVASKPEEDSVPIYTQAKDNLIFPYHAESPGLEQTVTKLRKLKKFQKPVFIRLGSAESVSEISSLMQMLTDYGDALIVEGHYREEEWQLLRDASKDKPLLLACPRDELDSDAIGKLTAGNRVDGVIIDEQPKDTGKGLEYPLADAGKLAIKVTEIKKKSSIPIIVSGGIKEPKDALALFEGGADLVMLTAGYVFTGPGLPKRINEALLDTKIAVKNTYSEWIWHWLFGFLMVIGGLAALIVSMTIVVLPYDEAFLKLTREELIAINPNIYRFMQHDRMTVAGTMISGGIIYMQLARNGVRFGLQWAKRAIHIAGILGFLGILLFLGFGYFDWLHGILWLILLPFFWKGYLMTKNHAEHASSSNRTNHRAWKKSLWGQLAFVALGTALAVAGLVISTIGVNEVFVQTDIAYICMSPEQLAGINDRLIPVIAHDRTGLGSALISVGLLVLMLALWGFQQGQKWVWYTFLLGGIPAFSAAIIIHYVIGYTTFIHILPAYIALLLFAGGVWYSREFFFMKQ</sequence>
<dbReference type="SUPFAM" id="SSF51395">
    <property type="entry name" value="FMN-linked oxidoreductases"/>
    <property type="match status" value="1"/>
</dbReference>
<evidence type="ECO:0000256" key="2">
    <source>
        <dbReference type="ARBA" id="ARBA00004725"/>
    </source>
</evidence>
<dbReference type="EMBL" id="JBHRUJ010000001">
    <property type="protein sequence ID" value="MFC3209839.1"/>
    <property type="molecule type" value="Genomic_DNA"/>
</dbReference>
<dbReference type="PANTHER" id="PTHR48109:SF4">
    <property type="entry name" value="DIHYDROOROTATE DEHYDROGENASE (QUINONE), MITOCHONDRIAL"/>
    <property type="match status" value="1"/>
</dbReference>
<keyword evidence="7" id="KW-0812">Transmembrane</keyword>
<keyword evidence="4" id="KW-0288">FMN</keyword>
<feature type="transmembrane region" description="Helical" evidence="7">
    <location>
        <begin position="407"/>
        <end position="428"/>
    </location>
</feature>
<keyword evidence="10" id="KW-1185">Reference proteome</keyword>
<name>A0ABV7KHL6_PLAOK</name>
<proteinExistence type="predicted"/>
<feature type="transmembrane region" description="Helical" evidence="7">
    <location>
        <begin position="434"/>
        <end position="450"/>
    </location>
</feature>
<evidence type="ECO:0000313" key="10">
    <source>
        <dbReference type="Proteomes" id="UP001595625"/>
    </source>
</evidence>
<evidence type="ECO:0000256" key="1">
    <source>
        <dbReference type="ARBA" id="ARBA00001917"/>
    </source>
</evidence>
<dbReference type="InterPro" id="IPR005720">
    <property type="entry name" value="Dihydroorotate_DH_cat"/>
</dbReference>
<evidence type="ECO:0000313" key="9">
    <source>
        <dbReference type="EMBL" id="MFC3209839.1"/>
    </source>
</evidence>
<dbReference type="PANTHER" id="PTHR48109">
    <property type="entry name" value="DIHYDROOROTATE DEHYDROGENASE (QUINONE), MITOCHONDRIAL-RELATED"/>
    <property type="match status" value="1"/>
</dbReference>
<evidence type="ECO:0000256" key="6">
    <source>
        <dbReference type="ARBA" id="ARBA00023002"/>
    </source>
</evidence>
<keyword evidence="6" id="KW-0560">Oxidoreductase</keyword>
<dbReference type="Proteomes" id="UP001595625">
    <property type="component" value="Unassembled WGS sequence"/>
</dbReference>
<evidence type="ECO:0000256" key="7">
    <source>
        <dbReference type="SAM" id="Phobius"/>
    </source>
</evidence>
<dbReference type="InterPro" id="IPR050074">
    <property type="entry name" value="DHO_dehydrogenase"/>
</dbReference>
<dbReference type="InterPro" id="IPR013785">
    <property type="entry name" value="Aldolase_TIM"/>
</dbReference>
<comment type="caution">
    <text evidence="9">The sequence shown here is derived from an EMBL/GenBank/DDBJ whole genome shotgun (WGS) entry which is preliminary data.</text>
</comment>
<keyword evidence="3" id="KW-0285">Flavoprotein</keyword>
<dbReference type="Pfam" id="PF01180">
    <property type="entry name" value="DHO_dh"/>
    <property type="match status" value="1"/>
</dbReference>
<feature type="domain" description="Dihydroorotate dehydrogenase catalytic" evidence="8">
    <location>
        <begin position="250"/>
        <end position="306"/>
    </location>
</feature>
<organism evidence="9 10">
    <name type="scientific">Planomicrobium okeanokoites</name>
    <name type="common">Planococcus okeanokoites</name>
    <name type="synonym">Flavobacterium okeanokoites</name>
    <dbReference type="NCBI Taxonomy" id="244"/>
    <lineage>
        <taxon>Bacteria</taxon>
        <taxon>Bacillati</taxon>
        <taxon>Bacillota</taxon>
        <taxon>Bacilli</taxon>
        <taxon>Bacillales</taxon>
        <taxon>Caryophanaceae</taxon>
        <taxon>Planomicrobium</taxon>
    </lineage>
</organism>
<keyword evidence="7" id="KW-0472">Membrane</keyword>
<dbReference type="RefSeq" id="WP_377284507.1">
    <property type="nucleotide sequence ID" value="NZ_JBHRUJ010000001.1"/>
</dbReference>
<gene>
    <name evidence="9" type="ORF">ACFOEJ_01945</name>
</gene>
<feature type="transmembrane region" description="Helical" evidence="7">
    <location>
        <begin position="471"/>
        <end position="492"/>
    </location>
</feature>
<keyword evidence="7" id="KW-1133">Transmembrane helix</keyword>
<reference evidence="10" key="1">
    <citation type="journal article" date="2019" name="Int. J. Syst. Evol. Microbiol.">
        <title>The Global Catalogue of Microorganisms (GCM) 10K type strain sequencing project: providing services to taxonomists for standard genome sequencing and annotation.</title>
        <authorList>
            <consortium name="The Broad Institute Genomics Platform"/>
            <consortium name="The Broad Institute Genome Sequencing Center for Infectious Disease"/>
            <person name="Wu L."/>
            <person name="Ma J."/>
        </authorList>
    </citation>
    <scope>NUCLEOTIDE SEQUENCE [LARGE SCALE GENOMIC DNA]</scope>
    <source>
        <strain evidence="10">CCM 320</strain>
    </source>
</reference>
<keyword evidence="5" id="KW-0665">Pyrimidine biosynthesis</keyword>
<comment type="cofactor">
    <cofactor evidence="1">
        <name>FMN</name>
        <dbReference type="ChEBI" id="CHEBI:58210"/>
    </cofactor>
</comment>
<feature type="transmembrane region" description="Helical" evidence="7">
    <location>
        <begin position="533"/>
        <end position="553"/>
    </location>
</feature>
<dbReference type="Gene3D" id="3.20.20.70">
    <property type="entry name" value="Aldolase class I"/>
    <property type="match status" value="2"/>
</dbReference>
<feature type="transmembrane region" description="Helical" evidence="7">
    <location>
        <begin position="587"/>
        <end position="606"/>
    </location>
</feature>
<evidence type="ECO:0000256" key="3">
    <source>
        <dbReference type="ARBA" id="ARBA00022630"/>
    </source>
</evidence>
<accession>A0ABV7KHL6</accession>
<feature type="transmembrane region" description="Helical" evidence="7">
    <location>
        <begin position="319"/>
        <end position="348"/>
    </location>
</feature>
<protein>
    <submittedName>
        <fullName evidence="9">Dihydroorotate dehydrogenase</fullName>
    </submittedName>
</protein>
<evidence type="ECO:0000259" key="8">
    <source>
        <dbReference type="Pfam" id="PF01180"/>
    </source>
</evidence>
<evidence type="ECO:0000256" key="4">
    <source>
        <dbReference type="ARBA" id="ARBA00022643"/>
    </source>
</evidence>
<evidence type="ECO:0000256" key="5">
    <source>
        <dbReference type="ARBA" id="ARBA00022975"/>
    </source>
</evidence>
<feature type="transmembrane region" description="Helical" evidence="7">
    <location>
        <begin position="560"/>
        <end position="581"/>
    </location>
</feature>